<proteinExistence type="predicted"/>
<protein>
    <recommendedName>
        <fullName evidence="2">DUF721 domain-containing protein</fullName>
    </recommendedName>
</protein>
<evidence type="ECO:0000313" key="1">
    <source>
        <dbReference type="EMBL" id="ETJ44202.1"/>
    </source>
</evidence>
<comment type="caution">
    <text evidence="1">The sequence shown here is derived from an EMBL/GenBank/DDBJ whole genome shotgun (WGS) entry which is preliminary data.</text>
</comment>
<evidence type="ECO:0008006" key="2">
    <source>
        <dbReference type="Google" id="ProtNLM"/>
    </source>
</evidence>
<feature type="non-terminal residue" evidence="1">
    <location>
        <position position="1"/>
    </location>
</feature>
<organism evidence="1">
    <name type="scientific">human gut metagenome</name>
    <dbReference type="NCBI Taxonomy" id="408170"/>
    <lineage>
        <taxon>unclassified sequences</taxon>
        <taxon>metagenomes</taxon>
        <taxon>organismal metagenomes</taxon>
    </lineage>
</organism>
<dbReference type="PANTHER" id="PTHR36456:SF1">
    <property type="entry name" value="UPF0232 PROTEIN SCO3875"/>
    <property type="match status" value="1"/>
</dbReference>
<dbReference type="Pfam" id="PF05258">
    <property type="entry name" value="DciA"/>
    <property type="match status" value="1"/>
</dbReference>
<dbReference type="InterPro" id="IPR007922">
    <property type="entry name" value="DciA-like"/>
</dbReference>
<accession>W1YNZ4</accession>
<name>W1YNZ4_9ZZZZ</name>
<feature type="non-terminal residue" evidence="1">
    <location>
        <position position="94"/>
    </location>
</feature>
<dbReference type="AlphaFoldDB" id="W1YNZ4"/>
<gene>
    <name evidence="1" type="ORF">Q604_UNBC01770G0001</name>
</gene>
<dbReference type="PANTHER" id="PTHR36456">
    <property type="entry name" value="UPF0232 PROTEIN SCO3875"/>
    <property type="match status" value="1"/>
</dbReference>
<dbReference type="EMBL" id="AZMM01001770">
    <property type="protein sequence ID" value="ETJ44202.1"/>
    <property type="molecule type" value="Genomic_DNA"/>
</dbReference>
<reference evidence="1" key="1">
    <citation type="submission" date="2013-12" db="EMBL/GenBank/DDBJ databases">
        <title>A Varibaculum cambriense genome reconstructed from a premature infant gut community with otherwise low bacterial novelty that shifts toward anaerobic metabolism during the third week of life.</title>
        <authorList>
            <person name="Brown C.T."/>
            <person name="Sharon I."/>
            <person name="Thomas B.C."/>
            <person name="Castelle C.J."/>
            <person name="Morowitz M.J."/>
            <person name="Banfield J.F."/>
        </authorList>
    </citation>
    <scope>NUCLEOTIDE SEQUENCE</scope>
</reference>
<sequence length="94" mass="11123">DSLDLCLPKALSKLNLLEQYKLNTLVHKWRDVVGDVIAEHTKIVSIKPPDMVISADNSMWMQELQMQKRRIIEAINKYYHQDVITDIRFIMKRQ</sequence>